<dbReference type="AlphaFoldDB" id="A0AAE0YCC5"/>
<protein>
    <submittedName>
        <fullName evidence="1">Uncharacterized protein</fullName>
    </submittedName>
</protein>
<keyword evidence="2" id="KW-1185">Reference proteome</keyword>
<evidence type="ECO:0000313" key="2">
    <source>
        <dbReference type="Proteomes" id="UP001283361"/>
    </source>
</evidence>
<gene>
    <name evidence="1" type="ORF">RRG08_042810</name>
</gene>
<organism evidence="1 2">
    <name type="scientific">Elysia crispata</name>
    <name type="common">lettuce slug</name>
    <dbReference type="NCBI Taxonomy" id="231223"/>
    <lineage>
        <taxon>Eukaryota</taxon>
        <taxon>Metazoa</taxon>
        <taxon>Spiralia</taxon>
        <taxon>Lophotrochozoa</taxon>
        <taxon>Mollusca</taxon>
        <taxon>Gastropoda</taxon>
        <taxon>Heterobranchia</taxon>
        <taxon>Euthyneura</taxon>
        <taxon>Panpulmonata</taxon>
        <taxon>Sacoglossa</taxon>
        <taxon>Placobranchoidea</taxon>
        <taxon>Plakobranchidae</taxon>
        <taxon>Elysia</taxon>
    </lineage>
</organism>
<name>A0AAE0YCC5_9GAST</name>
<dbReference type="EMBL" id="JAWDGP010006459">
    <property type="protein sequence ID" value="KAK3740826.1"/>
    <property type="molecule type" value="Genomic_DNA"/>
</dbReference>
<reference evidence="1" key="1">
    <citation type="journal article" date="2023" name="G3 (Bethesda)">
        <title>A reference genome for the long-term kleptoplast-retaining sea slug Elysia crispata morphotype clarki.</title>
        <authorList>
            <person name="Eastman K.E."/>
            <person name="Pendleton A.L."/>
            <person name="Shaikh M.A."/>
            <person name="Suttiyut T."/>
            <person name="Ogas R."/>
            <person name="Tomko P."/>
            <person name="Gavelis G."/>
            <person name="Widhalm J.R."/>
            <person name="Wisecaver J.H."/>
        </authorList>
    </citation>
    <scope>NUCLEOTIDE SEQUENCE</scope>
    <source>
        <strain evidence="1">ECLA1</strain>
    </source>
</reference>
<sequence>MADEGSADRTVTSKTIANLLNQARNCNALNMADEELFQQHLNEFFDEPDEENEEELGDPSTIYAAPDRSSLCLLSQNLQEVLHSLKRKMKSLKPQLPRFDFKFKEARKSYSWKFSHMNRFTKIR</sequence>
<proteinExistence type="predicted"/>
<dbReference type="Proteomes" id="UP001283361">
    <property type="component" value="Unassembled WGS sequence"/>
</dbReference>
<evidence type="ECO:0000313" key="1">
    <source>
        <dbReference type="EMBL" id="KAK3740826.1"/>
    </source>
</evidence>
<accession>A0AAE0YCC5</accession>
<comment type="caution">
    <text evidence="1">The sequence shown here is derived from an EMBL/GenBank/DDBJ whole genome shotgun (WGS) entry which is preliminary data.</text>
</comment>